<dbReference type="AlphaFoldDB" id="A0A4D7BHI2"/>
<feature type="domain" description="PAS" evidence="13">
    <location>
        <begin position="343"/>
        <end position="414"/>
    </location>
</feature>
<evidence type="ECO:0000256" key="2">
    <source>
        <dbReference type="ARBA" id="ARBA00012438"/>
    </source>
</evidence>
<dbReference type="CDD" id="cd00130">
    <property type="entry name" value="PAS"/>
    <property type="match status" value="1"/>
</dbReference>
<evidence type="ECO:0000256" key="10">
    <source>
        <dbReference type="ARBA" id="ARBA00022777"/>
    </source>
</evidence>
<keyword evidence="7" id="KW-0808">Transferase</keyword>
<dbReference type="Gene3D" id="2.10.70.100">
    <property type="match status" value="1"/>
</dbReference>
<dbReference type="InterPro" id="IPR036890">
    <property type="entry name" value="HATPase_C_sf"/>
</dbReference>
<dbReference type="InterPro" id="IPR000014">
    <property type="entry name" value="PAS"/>
</dbReference>
<reference evidence="15 16" key="1">
    <citation type="submission" date="2019-04" db="EMBL/GenBank/DDBJ databases">
        <title>Phreatobacter aquaticus sp. nov.</title>
        <authorList>
            <person name="Choi A."/>
        </authorList>
    </citation>
    <scope>NUCLEOTIDE SEQUENCE [LARGE SCALE GENOMIC DNA]</scope>
    <source>
        <strain evidence="15 16">KCTC 52518</strain>
    </source>
</reference>
<keyword evidence="16" id="KW-1185">Reference proteome</keyword>
<organism evidence="15 16">
    <name type="scientific">Phreatobacter stygius</name>
    <dbReference type="NCBI Taxonomy" id="1940610"/>
    <lineage>
        <taxon>Bacteria</taxon>
        <taxon>Pseudomonadati</taxon>
        <taxon>Pseudomonadota</taxon>
        <taxon>Alphaproteobacteria</taxon>
        <taxon>Hyphomicrobiales</taxon>
        <taxon>Phreatobacteraceae</taxon>
        <taxon>Phreatobacter</taxon>
    </lineage>
</organism>
<dbReference type="SUPFAM" id="SSF55781">
    <property type="entry name" value="GAF domain-like"/>
    <property type="match status" value="1"/>
</dbReference>
<dbReference type="InterPro" id="IPR011102">
    <property type="entry name" value="Sig_transdc_His_kinase_HWE"/>
</dbReference>
<dbReference type="Pfam" id="PF08447">
    <property type="entry name" value="PAS_3"/>
    <property type="match status" value="1"/>
</dbReference>
<keyword evidence="11" id="KW-0067">ATP-binding</keyword>
<keyword evidence="10" id="KW-0418">Kinase</keyword>
<keyword evidence="5" id="KW-0285">Flavoprotein</keyword>
<accession>A0A4D7BHI2</accession>
<evidence type="ECO:0000313" key="16">
    <source>
        <dbReference type="Proteomes" id="UP000298781"/>
    </source>
</evidence>
<sequence length="664" mass="72335">MFAENRTLVPADVLITEELRRRPFKPANLQAEAEAFRELSSLIARNPNRAINRFMELAVRLCRAGSAGLSLIDENEAGAEEFVWEAISGALKGHVGGTMPRHFSPCSLCLDAGRTVLVRQPSLTFSAFEALAQPVTEELVVPLFDTGGLALGALWVVHHEADKRFDAEDARVMEHLAVQLVLALKLRDRMEKKVSAHRSNVALRETNIELAETSAFLQSILDSSTDCIKVLSLDGTLELMNSGGLGVMEIDDFADVAGCSWPTMWSPGTGDGDDNDARRAIRIAAAGGISRFQGFSPTAKGTRKWWDVAVTPIIGEDGRPQKLLAVSRDISGVKAAEERLAASERRLRVAQNFAEVGTFEWDIGSNIVYPSEEFCRLWGIEPQAALPGDIFSTHVHPDDRHLLLARRDGPIENAGDYVEYRVMQGEEVHWLARRGDVLRDAEGRPTSVLGACFDVTDRRKAEEQQRLLMQELTHRVKNTMAMVQAIGSQTLRSAHSVEEAGIAFAARMQALSAAHDVLIHSNWSSTSLRPLIERAVRLHDDTGSRFSLDGPELVLGPRAALTLALTLHELGTNALKYGALSNDQGRVALKWTVDDTGAGRRVVMSWRETGGPKVAPPSAKGFGSRLIRLGFGVPSGVVDLDFADGGVTWTASAALAEIQFSSGD</sequence>
<dbReference type="InterPro" id="IPR003018">
    <property type="entry name" value="GAF"/>
</dbReference>
<dbReference type="PROSITE" id="PS50113">
    <property type="entry name" value="PAC"/>
    <property type="match status" value="2"/>
</dbReference>
<dbReference type="InterPro" id="IPR029016">
    <property type="entry name" value="GAF-like_dom_sf"/>
</dbReference>
<proteinExistence type="predicted"/>
<evidence type="ECO:0000256" key="11">
    <source>
        <dbReference type="ARBA" id="ARBA00022840"/>
    </source>
</evidence>
<feature type="domain" description="PAC" evidence="14">
    <location>
        <begin position="290"/>
        <end position="342"/>
    </location>
</feature>
<keyword evidence="12" id="KW-0843">Virulence</keyword>
<dbReference type="SUPFAM" id="SSF55785">
    <property type="entry name" value="PYP-like sensor domain (PAS domain)"/>
    <property type="match status" value="2"/>
</dbReference>
<dbReference type="RefSeq" id="WP_136962700.1">
    <property type="nucleotide sequence ID" value="NZ_CP039690.1"/>
</dbReference>
<evidence type="ECO:0000256" key="7">
    <source>
        <dbReference type="ARBA" id="ARBA00022679"/>
    </source>
</evidence>
<dbReference type="PROSITE" id="PS50112">
    <property type="entry name" value="PAS"/>
    <property type="match status" value="1"/>
</dbReference>
<dbReference type="Gene3D" id="3.30.450.40">
    <property type="match status" value="1"/>
</dbReference>
<dbReference type="PANTHER" id="PTHR41523">
    <property type="entry name" value="TWO-COMPONENT SYSTEM SENSOR PROTEIN"/>
    <property type="match status" value="1"/>
</dbReference>
<dbReference type="Gene3D" id="3.30.450.20">
    <property type="entry name" value="PAS domain"/>
    <property type="match status" value="2"/>
</dbReference>
<evidence type="ECO:0000256" key="6">
    <source>
        <dbReference type="ARBA" id="ARBA00022643"/>
    </source>
</evidence>
<dbReference type="EC" id="2.7.13.3" evidence="2"/>
<feature type="domain" description="PAC" evidence="14">
    <location>
        <begin position="413"/>
        <end position="467"/>
    </location>
</feature>
<evidence type="ECO:0000259" key="14">
    <source>
        <dbReference type="PROSITE" id="PS50113"/>
    </source>
</evidence>
<evidence type="ECO:0000313" key="15">
    <source>
        <dbReference type="EMBL" id="QCI67267.1"/>
    </source>
</evidence>
<dbReference type="Gene3D" id="3.30.565.10">
    <property type="entry name" value="Histidine kinase-like ATPase, C-terminal domain"/>
    <property type="match status" value="1"/>
</dbReference>
<gene>
    <name evidence="15" type="ORF">E8M01_25370</name>
</gene>
<dbReference type="PANTHER" id="PTHR41523:SF7">
    <property type="entry name" value="HISTIDINE KINASE"/>
    <property type="match status" value="1"/>
</dbReference>
<protein>
    <recommendedName>
        <fullName evidence="3">Blue-light-activated histidine kinase</fullName>
        <ecNumber evidence="2">2.7.13.3</ecNumber>
    </recommendedName>
</protein>
<dbReference type="KEGG" id="pstg:E8M01_25370"/>
<keyword evidence="6" id="KW-0288">FMN</keyword>
<dbReference type="GO" id="GO:0005524">
    <property type="term" value="F:ATP binding"/>
    <property type="evidence" value="ECO:0007669"/>
    <property type="project" value="UniProtKB-KW"/>
</dbReference>
<evidence type="ECO:0000256" key="4">
    <source>
        <dbReference type="ARBA" id="ARBA00022553"/>
    </source>
</evidence>
<evidence type="ECO:0000259" key="13">
    <source>
        <dbReference type="PROSITE" id="PS50112"/>
    </source>
</evidence>
<dbReference type="Pfam" id="PF13185">
    <property type="entry name" value="GAF_2"/>
    <property type="match status" value="1"/>
</dbReference>
<dbReference type="InterPro" id="IPR035965">
    <property type="entry name" value="PAS-like_dom_sf"/>
</dbReference>
<evidence type="ECO:0000256" key="3">
    <source>
        <dbReference type="ARBA" id="ARBA00021740"/>
    </source>
</evidence>
<evidence type="ECO:0000256" key="1">
    <source>
        <dbReference type="ARBA" id="ARBA00000085"/>
    </source>
</evidence>
<dbReference type="NCBIfam" id="TIGR00229">
    <property type="entry name" value="sensory_box"/>
    <property type="match status" value="1"/>
</dbReference>
<dbReference type="InterPro" id="IPR013656">
    <property type="entry name" value="PAS_4"/>
</dbReference>
<keyword evidence="4" id="KW-0597">Phosphoprotein</keyword>
<comment type="catalytic activity">
    <reaction evidence="1">
        <text>ATP + protein L-histidine = ADP + protein N-phospho-L-histidine.</text>
        <dbReference type="EC" id="2.7.13.3"/>
    </reaction>
</comment>
<evidence type="ECO:0000256" key="12">
    <source>
        <dbReference type="ARBA" id="ARBA00023026"/>
    </source>
</evidence>
<dbReference type="EMBL" id="CP039690">
    <property type="protein sequence ID" value="QCI67267.1"/>
    <property type="molecule type" value="Genomic_DNA"/>
</dbReference>
<keyword evidence="8" id="KW-0677">Repeat</keyword>
<dbReference type="Proteomes" id="UP000298781">
    <property type="component" value="Chromosome"/>
</dbReference>
<evidence type="ECO:0000256" key="9">
    <source>
        <dbReference type="ARBA" id="ARBA00022741"/>
    </source>
</evidence>
<dbReference type="Pfam" id="PF08448">
    <property type="entry name" value="PAS_4"/>
    <property type="match status" value="1"/>
</dbReference>
<keyword evidence="9" id="KW-0547">Nucleotide-binding</keyword>
<name>A0A4D7BHI2_9HYPH</name>
<dbReference type="GO" id="GO:0004673">
    <property type="term" value="F:protein histidine kinase activity"/>
    <property type="evidence" value="ECO:0007669"/>
    <property type="project" value="UniProtKB-EC"/>
</dbReference>
<dbReference type="InterPro" id="IPR000700">
    <property type="entry name" value="PAS-assoc_C"/>
</dbReference>
<evidence type="ECO:0000256" key="5">
    <source>
        <dbReference type="ARBA" id="ARBA00022630"/>
    </source>
</evidence>
<dbReference type="SMART" id="SM00911">
    <property type="entry name" value="HWE_HK"/>
    <property type="match status" value="1"/>
</dbReference>
<dbReference type="Pfam" id="PF07536">
    <property type="entry name" value="HWE_HK"/>
    <property type="match status" value="1"/>
</dbReference>
<dbReference type="OrthoDB" id="341208at2"/>
<evidence type="ECO:0000256" key="8">
    <source>
        <dbReference type="ARBA" id="ARBA00022737"/>
    </source>
</evidence>
<dbReference type="InterPro" id="IPR013655">
    <property type="entry name" value="PAS_fold_3"/>
</dbReference>